<evidence type="ECO:0000313" key="2">
    <source>
        <dbReference type="EMBL" id="MBK1633771.1"/>
    </source>
</evidence>
<organism evidence="2 3">
    <name type="scientific">Thiohalocapsa halophila</name>
    <dbReference type="NCBI Taxonomy" id="69359"/>
    <lineage>
        <taxon>Bacteria</taxon>
        <taxon>Pseudomonadati</taxon>
        <taxon>Pseudomonadota</taxon>
        <taxon>Gammaproteobacteria</taxon>
        <taxon>Chromatiales</taxon>
        <taxon>Chromatiaceae</taxon>
        <taxon>Thiohalocapsa</taxon>
    </lineage>
</organism>
<protein>
    <submittedName>
        <fullName evidence="2">Uncharacterized protein</fullName>
    </submittedName>
</protein>
<dbReference type="Proteomes" id="UP000748752">
    <property type="component" value="Unassembled WGS sequence"/>
</dbReference>
<name>A0ABS1CPC7_9GAMM</name>
<comment type="caution">
    <text evidence="2">The sequence shown here is derived from an EMBL/GenBank/DDBJ whole genome shotgun (WGS) entry which is preliminary data.</text>
</comment>
<proteinExistence type="predicted"/>
<dbReference type="RefSeq" id="WP_200243092.1">
    <property type="nucleotide sequence ID" value="NZ_NRRV01000116.1"/>
</dbReference>
<evidence type="ECO:0000256" key="1">
    <source>
        <dbReference type="SAM" id="MobiDB-lite"/>
    </source>
</evidence>
<evidence type="ECO:0000313" key="3">
    <source>
        <dbReference type="Proteomes" id="UP000748752"/>
    </source>
</evidence>
<dbReference type="EMBL" id="NRRV01000116">
    <property type="protein sequence ID" value="MBK1633771.1"/>
    <property type="molecule type" value="Genomic_DNA"/>
</dbReference>
<sequence length="125" mass="13836">MSDPSHGRRVQLLRREPTGQGGRTRLVSEGEGTFHAWGLDYVELDSGIGTVSVAIVELDDGTVRTWAADDALRFLDRETEPDQQSELRLLVGALITVARMPNAEHEADAHNRAVTRLRELYALEG</sequence>
<keyword evidence="3" id="KW-1185">Reference proteome</keyword>
<gene>
    <name evidence="2" type="ORF">CKO31_24135</name>
</gene>
<reference evidence="2 3" key="1">
    <citation type="journal article" date="2020" name="Microorganisms">
        <title>Osmotic Adaptation and Compatible Solute Biosynthesis of Phototrophic Bacteria as Revealed from Genome Analyses.</title>
        <authorList>
            <person name="Imhoff J.F."/>
            <person name="Rahn T."/>
            <person name="Kunzel S."/>
            <person name="Keller A."/>
            <person name="Neulinger S.C."/>
        </authorList>
    </citation>
    <scope>NUCLEOTIDE SEQUENCE [LARGE SCALE GENOMIC DNA]</scope>
    <source>
        <strain evidence="2 3">DSM 6210</strain>
    </source>
</reference>
<feature type="region of interest" description="Disordered" evidence="1">
    <location>
        <begin position="1"/>
        <end position="27"/>
    </location>
</feature>
<accession>A0ABS1CPC7</accession>